<reference evidence="1" key="2">
    <citation type="submission" date="2022-01" db="EMBL/GenBank/DDBJ databases">
        <authorList>
            <person name="Yamashiro T."/>
            <person name="Shiraishi A."/>
            <person name="Satake H."/>
            <person name="Nakayama K."/>
        </authorList>
    </citation>
    <scope>NUCLEOTIDE SEQUENCE</scope>
</reference>
<reference evidence="1" key="1">
    <citation type="journal article" date="2022" name="Int. J. Mol. Sci.">
        <title>Draft Genome of Tanacetum Coccineum: Genomic Comparison of Closely Related Tanacetum-Family Plants.</title>
        <authorList>
            <person name="Yamashiro T."/>
            <person name="Shiraishi A."/>
            <person name="Nakayama K."/>
            <person name="Satake H."/>
        </authorList>
    </citation>
    <scope>NUCLEOTIDE SEQUENCE</scope>
</reference>
<gene>
    <name evidence="1" type="ORF">Tco_0950928</name>
</gene>
<comment type="caution">
    <text evidence="1">The sequence shown here is derived from an EMBL/GenBank/DDBJ whole genome shotgun (WGS) entry which is preliminary data.</text>
</comment>
<keyword evidence="2" id="KW-1185">Reference proteome</keyword>
<dbReference type="Proteomes" id="UP001151760">
    <property type="component" value="Unassembled WGS sequence"/>
</dbReference>
<evidence type="ECO:0000313" key="1">
    <source>
        <dbReference type="EMBL" id="GJT42213.1"/>
    </source>
</evidence>
<accession>A0ABQ5DUG0</accession>
<protein>
    <submittedName>
        <fullName evidence="1">Uncharacterized protein</fullName>
    </submittedName>
</protein>
<dbReference type="EMBL" id="BQNB010015626">
    <property type="protein sequence ID" value="GJT42213.1"/>
    <property type="molecule type" value="Genomic_DNA"/>
</dbReference>
<name>A0ABQ5DUG0_9ASTR</name>
<sequence>MRSPSCLQLLSELLPSKQRAREDADRTSFIVGALLSWSYIQRGSRCAGRLALDTLSRITCIKVNGKNAYELKGKFLDDLHNNAFSGTNGEDAVEHIEYFLRVVDPINLPNVNQDKPRVLVFPISLDYWKMGSDDTDLTNEKGSDHEDEYSSDVDETAKIFKIEDNLLDYETPLCKAFDEFKYLLKMGTDLFTFKIQEIKTYEEYELYNNMTGELEEPWSKKGIPYQLCDHICEPYRFKNGMTTWPECRREIQEREGYRATALGFYQRNNANPSYQERRQSMEETLSKFMGELVKRHEENSNLIKEI</sequence>
<evidence type="ECO:0000313" key="2">
    <source>
        <dbReference type="Proteomes" id="UP001151760"/>
    </source>
</evidence>
<organism evidence="1 2">
    <name type="scientific">Tanacetum coccineum</name>
    <dbReference type="NCBI Taxonomy" id="301880"/>
    <lineage>
        <taxon>Eukaryota</taxon>
        <taxon>Viridiplantae</taxon>
        <taxon>Streptophyta</taxon>
        <taxon>Embryophyta</taxon>
        <taxon>Tracheophyta</taxon>
        <taxon>Spermatophyta</taxon>
        <taxon>Magnoliopsida</taxon>
        <taxon>eudicotyledons</taxon>
        <taxon>Gunneridae</taxon>
        <taxon>Pentapetalae</taxon>
        <taxon>asterids</taxon>
        <taxon>campanulids</taxon>
        <taxon>Asterales</taxon>
        <taxon>Asteraceae</taxon>
        <taxon>Asteroideae</taxon>
        <taxon>Anthemideae</taxon>
        <taxon>Anthemidinae</taxon>
        <taxon>Tanacetum</taxon>
    </lineage>
</organism>
<proteinExistence type="predicted"/>